<gene>
    <name evidence="2" type="ORF">WG66_11232</name>
</gene>
<comment type="caution">
    <text evidence="2">The sequence shown here is derived from an EMBL/GenBank/DDBJ whole genome shotgun (WGS) entry which is preliminary data.</text>
</comment>
<sequence>MLRRCSTLHLIPIRRCYASTLSRKPQINSSRITRQEEVKIRRRRIGKAERDERMDITAALTPVRTYMGGFTRPTALRASNWFTGGAYQTGGKVYEQPSPFAYEPHTVFLLESRYDVRYGIGRADHVEHVVGICRAEDFEEVVKLYNSKSAPVSSFQAMDNARWPWLPQKQVRTIKWWNKDGELREVSLDTAIPNSSPQVTVSPNSANATVPKEHWVRPGDSIPFSEKDVERKDVQTNAVKHRVSEENLDNILVELRSREGKVPFEVELNDGTVEHPSGFVPPTAADKFGDRSSVGSNAPSSASYRSRRSSLIEETHSEAVPGIEQWKAIKEREIEEGTLMPHLTEGILQGGVSAAMKQRDEKIPTEVYGVNEGGEMQPMQHPSGFIPPTPKMARGEHEARTATVSAPHAEHLPVPDDVKELRHRYLRHISKEPFWRPLLAITVSTRPLANTIARLSRGQSRGVPFYASVPEVDRKSKTTFGSRLRNLRLNRMQNIVVDLSKALAGDRGGLVGIRFNEKQKGRGIDGEGLAEPIPWERRVIGIGVGEWYPRADEVKEILKEMEKDIPRPAGQKQSPFIVYSMNEWGKPARGEDVEFPWPKMINVDPRLEEAKKVLKSIKELERILDVDARDFSPSQIRVVTPKMSANESIIDVVSNPDVPVAVLSPSDSLPVGFDSQNSGILEGAQARGALKERVDRIYGRHGEAIAELLASRSNQVTYPYSWAEEATSEVQEDEDIQVEEEEGGGSDAKHQKQQQ</sequence>
<protein>
    <recommendedName>
        <fullName evidence="4">Proteophosphoglycan ppg4</fullName>
    </recommendedName>
</protein>
<reference evidence="2 3" key="1">
    <citation type="submission" date="2015-12" db="EMBL/GenBank/DDBJ databases">
        <title>Draft genome sequence of Moniliophthora roreri, the causal agent of frosty pod rot of cacao.</title>
        <authorList>
            <person name="Aime M.C."/>
            <person name="Diaz-Valderrama J.R."/>
            <person name="Kijpornyongpan T."/>
            <person name="Phillips-Mora W."/>
        </authorList>
    </citation>
    <scope>NUCLEOTIDE SEQUENCE [LARGE SCALE GENOMIC DNA]</scope>
    <source>
        <strain evidence="2 3">MCA 2952</strain>
    </source>
</reference>
<feature type="region of interest" description="Disordered" evidence="1">
    <location>
        <begin position="723"/>
        <end position="755"/>
    </location>
</feature>
<evidence type="ECO:0000313" key="3">
    <source>
        <dbReference type="Proteomes" id="UP000054988"/>
    </source>
</evidence>
<evidence type="ECO:0008006" key="4">
    <source>
        <dbReference type="Google" id="ProtNLM"/>
    </source>
</evidence>
<evidence type="ECO:0000256" key="1">
    <source>
        <dbReference type="SAM" id="MobiDB-lite"/>
    </source>
</evidence>
<accession>A0A0W0FIJ9</accession>
<feature type="region of interest" description="Disordered" evidence="1">
    <location>
        <begin position="273"/>
        <end position="313"/>
    </location>
</feature>
<dbReference type="AlphaFoldDB" id="A0A0W0FIJ9"/>
<organism evidence="2 3">
    <name type="scientific">Moniliophthora roreri</name>
    <name type="common">Frosty pod rot fungus</name>
    <name type="synonym">Monilia roreri</name>
    <dbReference type="NCBI Taxonomy" id="221103"/>
    <lineage>
        <taxon>Eukaryota</taxon>
        <taxon>Fungi</taxon>
        <taxon>Dikarya</taxon>
        <taxon>Basidiomycota</taxon>
        <taxon>Agaricomycotina</taxon>
        <taxon>Agaricomycetes</taxon>
        <taxon>Agaricomycetidae</taxon>
        <taxon>Agaricales</taxon>
        <taxon>Marasmiineae</taxon>
        <taxon>Marasmiaceae</taxon>
        <taxon>Moniliophthora</taxon>
    </lineage>
</organism>
<proteinExistence type="predicted"/>
<name>A0A0W0FIJ9_MONRR</name>
<feature type="compositionally biased region" description="Acidic residues" evidence="1">
    <location>
        <begin position="726"/>
        <end position="744"/>
    </location>
</feature>
<dbReference type="EMBL" id="LATX01001921">
    <property type="protein sequence ID" value="KTB36152.1"/>
    <property type="molecule type" value="Genomic_DNA"/>
</dbReference>
<dbReference type="Proteomes" id="UP000054988">
    <property type="component" value="Unassembled WGS sequence"/>
</dbReference>
<evidence type="ECO:0000313" key="2">
    <source>
        <dbReference type="EMBL" id="KTB36152.1"/>
    </source>
</evidence>
<dbReference type="eggNOG" id="ENOG502SK55">
    <property type="taxonomic scope" value="Eukaryota"/>
</dbReference>
<feature type="compositionally biased region" description="Low complexity" evidence="1">
    <location>
        <begin position="292"/>
        <end position="304"/>
    </location>
</feature>